<evidence type="ECO:0000256" key="1">
    <source>
        <dbReference type="SAM" id="SignalP"/>
    </source>
</evidence>
<accession>A0ABU8BTS4</accession>
<protein>
    <submittedName>
        <fullName evidence="2">Uncharacterized protein</fullName>
    </submittedName>
</protein>
<proteinExistence type="predicted"/>
<dbReference type="EMBL" id="JBALHR010000004">
    <property type="protein sequence ID" value="MEH7828103.1"/>
    <property type="molecule type" value="Genomic_DNA"/>
</dbReference>
<comment type="caution">
    <text evidence="2">The sequence shown here is derived from an EMBL/GenBank/DDBJ whole genome shotgun (WGS) entry which is preliminary data.</text>
</comment>
<sequence length="240" mass="26606">MTKGKGITAALVALLLSAAAPVGAGSFKAPEGCETWLTVQSRGCRVSNHYRCSADQPGDQWRADFDLEGIFFLSRIDAEAQWVESYEFNPRVKQVLDGADDPASFSDLLQGRDDFDFRLSRDNGEKTHVTGHDALTGQRIAIDGIELLQTEFDFTEVDAEGNQLRRARGREYVHPEWRLFFAGPSEWHDGSDWLPSDGSPVQFILPGEKGFAATQPIFECGAMMSEAPGTLLPQQVRHDR</sequence>
<evidence type="ECO:0000313" key="3">
    <source>
        <dbReference type="Proteomes" id="UP001431963"/>
    </source>
</evidence>
<dbReference type="Proteomes" id="UP001431963">
    <property type="component" value="Unassembled WGS sequence"/>
</dbReference>
<organism evidence="2 3">
    <name type="scientific">Gemmobacter denitrificans</name>
    <dbReference type="NCBI Taxonomy" id="3123040"/>
    <lineage>
        <taxon>Bacteria</taxon>
        <taxon>Pseudomonadati</taxon>
        <taxon>Pseudomonadota</taxon>
        <taxon>Alphaproteobacteria</taxon>
        <taxon>Rhodobacterales</taxon>
        <taxon>Paracoccaceae</taxon>
        <taxon>Gemmobacter</taxon>
    </lineage>
</organism>
<feature type="chain" id="PRO_5045687648" evidence="1">
    <location>
        <begin position="25"/>
        <end position="240"/>
    </location>
</feature>
<evidence type="ECO:0000313" key="2">
    <source>
        <dbReference type="EMBL" id="MEH7828103.1"/>
    </source>
</evidence>
<name>A0ABU8BTS4_9RHOB</name>
<reference evidence="2" key="1">
    <citation type="submission" date="2024-02" db="EMBL/GenBank/DDBJ databases">
        <title>Genome sequences of strain Gemmobacter sp. JM10B15.</title>
        <authorList>
            <person name="Zhang M."/>
        </authorList>
    </citation>
    <scope>NUCLEOTIDE SEQUENCE</scope>
    <source>
        <strain evidence="2">JM10B15</strain>
    </source>
</reference>
<keyword evidence="1" id="KW-0732">Signal</keyword>
<keyword evidence="3" id="KW-1185">Reference proteome</keyword>
<dbReference type="RefSeq" id="WP_335421744.1">
    <property type="nucleotide sequence ID" value="NZ_JBALHR010000004.1"/>
</dbReference>
<gene>
    <name evidence="2" type="ORF">V6590_08070</name>
</gene>
<feature type="signal peptide" evidence="1">
    <location>
        <begin position="1"/>
        <end position="24"/>
    </location>
</feature>